<evidence type="ECO:0000313" key="4">
    <source>
        <dbReference type="Proteomes" id="UP000005222"/>
    </source>
</evidence>
<feature type="region of interest" description="Disordered" evidence="1">
    <location>
        <begin position="39"/>
        <end position="113"/>
    </location>
</feature>
<protein>
    <submittedName>
        <fullName evidence="2">Piso0_004004 protein</fullName>
    </submittedName>
</protein>
<reference evidence="2" key="1">
    <citation type="submission" date="2011-10" db="EMBL/GenBank/DDBJ databases">
        <authorList>
            <person name="Genoscope - CEA"/>
        </authorList>
    </citation>
    <scope>NUCLEOTIDE SEQUENCE</scope>
</reference>
<dbReference type="AlphaFoldDB" id="G8YA46"/>
<evidence type="ECO:0000313" key="2">
    <source>
        <dbReference type="EMBL" id="CCE83429.1"/>
    </source>
</evidence>
<dbReference type="InParanoid" id="G8YA46"/>
<dbReference type="HOGENOM" id="CLU_086090_0_0_1"/>
<feature type="compositionally biased region" description="Low complexity" evidence="1">
    <location>
        <begin position="91"/>
        <end position="110"/>
    </location>
</feature>
<keyword evidence="4" id="KW-1185">Reference proteome</keyword>
<evidence type="ECO:0000256" key="1">
    <source>
        <dbReference type="SAM" id="MobiDB-lite"/>
    </source>
</evidence>
<dbReference type="EMBL" id="FO082048">
    <property type="protein sequence ID" value="CCE84460.1"/>
    <property type="molecule type" value="Genomic_DNA"/>
</dbReference>
<dbReference type="Proteomes" id="UP000005222">
    <property type="component" value="Chromosome K"/>
</dbReference>
<sequence length="282" mass="31425">MLVTIDDGLFPSKMAVWSKTANKQLLGNDELNNMRLDMGGMSDGKTTPCAGNEDDIPLLVSDHGELSDDEEANSSEEESAEGVGREINPTEESSAAPAEAENSEAGSGDSVPELNAEQFNKERRQVMTIIVKYISAKILNSFPPEQPVSAGGELPLDVFLQDLTARLQLSLPMFMKGVIYLFRYMDIIYLLRYLNQSNNYGIYNDMGFSLRKLIVGCFKLALSGRRETRDWAALTGVPTNEIHQVVKTIVMRMNGRLTIKSIELVKLRSEIFRYVKMVTKTV</sequence>
<proteinExistence type="predicted"/>
<feature type="compositionally biased region" description="Acidic residues" evidence="1">
    <location>
        <begin position="67"/>
        <end position="80"/>
    </location>
</feature>
<dbReference type="EMBL" id="FO082049">
    <property type="protein sequence ID" value="CCE83429.1"/>
    <property type="molecule type" value="Genomic_DNA"/>
</dbReference>
<name>G8YA46_PICSO</name>
<accession>G8YA46</accession>
<gene>
    <name evidence="2" type="primary">Piso0_004004</name>
    <name evidence="2" type="ORF">GNLVRS01_PISO0K07336g</name>
    <name evidence="3" type="ORF">GNLVRS01_PISO0L07337g</name>
</gene>
<dbReference type="Proteomes" id="UP000005222">
    <property type="component" value="Chromosome L"/>
</dbReference>
<dbReference type="eggNOG" id="ENOG502RPWR">
    <property type="taxonomic scope" value="Eukaryota"/>
</dbReference>
<organism evidence="2 4">
    <name type="scientific">Pichia sorbitophila (strain ATCC MYA-4447 / BCRC 22081 / CBS 7064 / NBRC 10061 / NRRL Y-12695)</name>
    <name type="common">Hybrid yeast</name>
    <dbReference type="NCBI Taxonomy" id="559304"/>
    <lineage>
        <taxon>Eukaryota</taxon>
        <taxon>Fungi</taxon>
        <taxon>Dikarya</taxon>
        <taxon>Ascomycota</taxon>
        <taxon>Saccharomycotina</taxon>
        <taxon>Pichiomycetes</taxon>
        <taxon>Debaryomycetaceae</taxon>
        <taxon>Millerozyma</taxon>
    </lineage>
</organism>
<evidence type="ECO:0000313" key="3">
    <source>
        <dbReference type="EMBL" id="CCE84460.1"/>
    </source>
</evidence>
<dbReference type="OrthoDB" id="4090559at2759"/>
<reference evidence="4" key="2">
    <citation type="journal article" date="2012" name="G3 (Bethesda)">
        <title>Pichia sorbitophila, an interspecies yeast hybrid reveals early steps of genome resolution following polyploidization.</title>
        <authorList>
            <person name="Leh Louis V."/>
            <person name="Despons L."/>
            <person name="Friedrich A."/>
            <person name="Martin T."/>
            <person name="Durrens P."/>
            <person name="Casaregola S."/>
            <person name="Neuveglise C."/>
            <person name="Fairhead C."/>
            <person name="Marck C."/>
            <person name="Cruz J.A."/>
            <person name="Straub M.L."/>
            <person name="Kugler V."/>
            <person name="Sacerdot C."/>
            <person name="Uzunov Z."/>
            <person name="Thierry A."/>
            <person name="Weiss S."/>
            <person name="Bleykasten C."/>
            <person name="De Montigny J."/>
            <person name="Jacques N."/>
            <person name="Jung P."/>
            <person name="Lemaire M."/>
            <person name="Mallet S."/>
            <person name="Morel G."/>
            <person name="Richard G.F."/>
            <person name="Sarkar A."/>
            <person name="Savel G."/>
            <person name="Schacherer J."/>
            <person name="Seret M.L."/>
            <person name="Talla E."/>
            <person name="Samson G."/>
            <person name="Jubin C."/>
            <person name="Poulain J."/>
            <person name="Vacherie B."/>
            <person name="Barbe V."/>
            <person name="Pelletier E."/>
            <person name="Sherman D.J."/>
            <person name="Westhof E."/>
            <person name="Weissenbach J."/>
            <person name="Baret P.V."/>
            <person name="Wincker P."/>
            <person name="Gaillardin C."/>
            <person name="Dujon B."/>
            <person name="Souciet J.L."/>
        </authorList>
    </citation>
    <scope>NUCLEOTIDE SEQUENCE [LARGE SCALE GENOMIC DNA]</scope>
    <source>
        <strain evidence="4">ATCC MYA-4447 / BCRC 22081 / CBS 7064 / NBRC 10061 / NRRL Y-12695</strain>
    </source>
</reference>